<keyword evidence="10 11" id="KW-0472">Membrane</keyword>
<dbReference type="PANTHER" id="PTHR45436:SF5">
    <property type="entry name" value="SENSOR HISTIDINE KINASE TRCS"/>
    <property type="match status" value="1"/>
</dbReference>
<evidence type="ECO:0000256" key="2">
    <source>
        <dbReference type="ARBA" id="ARBA00004370"/>
    </source>
</evidence>
<protein>
    <recommendedName>
        <fullName evidence="3">histidine kinase</fullName>
        <ecNumber evidence="3">2.7.13.3</ecNumber>
    </recommendedName>
</protein>
<dbReference type="EC" id="2.7.13.3" evidence="3"/>
<dbReference type="InterPro" id="IPR005467">
    <property type="entry name" value="His_kinase_dom"/>
</dbReference>
<evidence type="ECO:0000256" key="3">
    <source>
        <dbReference type="ARBA" id="ARBA00012438"/>
    </source>
</evidence>
<evidence type="ECO:0000256" key="6">
    <source>
        <dbReference type="ARBA" id="ARBA00022692"/>
    </source>
</evidence>
<dbReference type="AlphaFoldDB" id="A0A517PM77"/>
<evidence type="ECO:0000256" key="4">
    <source>
        <dbReference type="ARBA" id="ARBA00022553"/>
    </source>
</evidence>
<dbReference type="Pfam" id="PF02518">
    <property type="entry name" value="HATPase_c"/>
    <property type="match status" value="1"/>
</dbReference>
<dbReference type="InterPro" id="IPR003594">
    <property type="entry name" value="HATPase_dom"/>
</dbReference>
<comment type="subcellular location">
    <subcellularLocation>
        <location evidence="2">Membrane</location>
    </subcellularLocation>
</comment>
<keyword evidence="15" id="KW-1185">Reference proteome</keyword>
<dbReference type="PROSITE" id="PS50109">
    <property type="entry name" value="HIS_KIN"/>
    <property type="match status" value="1"/>
</dbReference>
<dbReference type="InterPro" id="IPR036097">
    <property type="entry name" value="HisK_dim/P_sf"/>
</dbReference>
<dbReference type="GO" id="GO:0005886">
    <property type="term" value="C:plasma membrane"/>
    <property type="evidence" value="ECO:0007669"/>
    <property type="project" value="TreeGrafter"/>
</dbReference>
<evidence type="ECO:0000256" key="5">
    <source>
        <dbReference type="ARBA" id="ARBA00022679"/>
    </source>
</evidence>
<dbReference type="Proteomes" id="UP000320421">
    <property type="component" value="Chromosome"/>
</dbReference>
<reference evidence="14 15" key="1">
    <citation type="submission" date="2019-02" db="EMBL/GenBank/DDBJ databases">
        <title>Deep-cultivation of Planctomycetes and their phenomic and genomic characterization uncovers novel biology.</title>
        <authorList>
            <person name="Wiegand S."/>
            <person name="Jogler M."/>
            <person name="Boedeker C."/>
            <person name="Pinto D."/>
            <person name="Vollmers J."/>
            <person name="Rivas-Marin E."/>
            <person name="Kohn T."/>
            <person name="Peeters S.H."/>
            <person name="Heuer A."/>
            <person name="Rast P."/>
            <person name="Oberbeckmann S."/>
            <person name="Bunk B."/>
            <person name="Jeske O."/>
            <person name="Meyerdierks A."/>
            <person name="Storesund J.E."/>
            <person name="Kallscheuer N."/>
            <person name="Luecker S."/>
            <person name="Lage O.M."/>
            <person name="Pohl T."/>
            <person name="Merkel B.J."/>
            <person name="Hornburger P."/>
            <person name="Mueller R.-W."/>
            <person name="Bruemmer F."/>
            <person name="Labrenz M."/>
            <person name="Spormann A.M."/>
            <person name="Op den Camp H."/>
            <person name="Overmann J."/>
            <person name="Amann R."/>
            <person name="Jetten M.S.M."/>
            <person name="Mascher T."/>
            <person name="Medema M.H."/>
            <person name="Devos D.P."/>
            <person name="Kaster A.-K."/>
            <person name="Ovreas L."/>
            <person name="Rohde M."/>
            <person name="Galperin M.Y."/>
            <person name="Jogler C."/>
        </authorList>
    </citation>
    <scope>NUCLEOTIDE SEQUENCE [LARGE SCALE GENOMIC DNA]</scope>
    <source>
        <strain evidence="14 15">HG66A1</strain>
    </source>
</reference>
<dbReference type="Pfam" id="PF08521">
    <property type="entry name" value="2CSK_N"/>
    <property type="match status" value="1"/>
</dbReference>
<dbReference type="Gene3D" id="1.10.287.130">
    <property type="match status" value="1"/>
</dbReference>
<dbReference type="Gene3D" id="3.30.565.10">
    <property type="entry name" value="Histidine kinase-like ATPase, C-terminal domain"/>
    <property type="match status" value="1"/>
</dbReference>
<organism evidence="14 15">
    <name type="scientific">Gimesia chilikensis</name>
    <dbReference type="NCBI Taxonomy" id="2605989"/>
    <lineage>
        <taxon>Bacteria</taxon>
        <taxon>Pseudomonadati</taxon>
        <taxon>Planctomycetota</taxon>
        <taxon>Planctomycetia</taxon>
        <taxon>Planctomycetales</taxon>
        <taxon>Planctomycetaceae</taxon>
        <taxon>Gimesia</taxon>
    </lineage>
</organism>
<dbReference type="GO" id="GO:0000155">
    <property type="term" value="F:phosphorelay sensor kinase activity"/>
    <property type="evidence" value="ECO:0007669"/>
    <property type="project" value="InterPro"/>
</dbReference>
<evidence type="ECO:0000256" key="8">
    <source>
        <dbReference type="ARBA" id="ARBA00022989"/>
    </source>
</evidence>
<dbReference type="SUPFAM" id="SSF55874">
    <property type="entry name" value="ATPase domain of HSP90 chaperone/DNA topoisomerase II/histidine kinase"/>
    <property type="match status" value="1"/>
</dbReference>
<dbReference type="SMART" id="SM00388">
    <property type="entry name" value="HisKA"/>
    <property type="match status" value="1"/>
</dbReference>
<dbReference type="InterPro" id="IPR004358">
    <property type="entry name" value="Sig_transdc_His_kin-like_C"/>
</dbReference>
<evidence type="ECO:0000256" key="11">
    <source>
        <dbReference type="SAM" id="Phobius"/>
    </source>
</evidence>
<dbReference type="SMART" id="SM00304">
    <property type="entry name" value="HAMP"/>
    <property type="match status" value="1"/>
</dbReference>
<evidence type="ECO:0000256" key="1">
    <source>
        <dbReference type="ARBA" id="ARBA00000085"/>
    </source>
</evidence>
<evidence type="ECO:0000259" key="12">
    <source>
        <dbReference type="PROSITE" id="PS50109"/>
    </source>
</evidence>
<dbReference type="RefSeq" id="WP_145183346.1">
    <property type="nucleotide sequence ID" value="NZ_CP036266.1"/>
</dbReference>
<dbReference type="CDD" id="cd00082">
    <property type="entry name" value="HisKA"/>
    <property type="match status" value="1"/>
</dbReference>
<dbReference type="Pfam" id="PF00512">
    <property type="entry name" value="HisKA"/>
    <property type="match status" value="1"/>
</dbReference>
<feature type="transmembrane region" description="Helical" evidence="11">
    <location>
        <begin position="12"/>
        <end position="30"/>
    </location>
</feature>
<dbReference type="InterPro" id="IPR036890">
    <property type="entry name" value="HATPase_C_sf"/>
</dbReference>
<dbReference type="Pfam" id="PF00672">
    <property type="entry name" value="HAMP"/>
    <property type="match status" value="1"/>
</dbReference>
<evidence type="ECO:0000256" key="7">
    <source>
        <dbReference type="ARBA" id="ARBA00022777"/>
    </source>
</evidence>
<dbReference type="Gene3D" id="6.10.340.10">
    <property type="match status" value="1"/>
</dbReference>
<keyword evidence="7 14" id="KW-0418">Kinase</keyword>
<name>A0A517PM77_9PLAN</name>
<keyword evidence="4" id="KW-0597">Phosphoprotein</keyword>
<dbReference type="PANTHER" id="PTHR45436">
    <property type="entry name" value="SENSOR HISTIDINE KINASE YKOH"/>
    <property type="match status" value="1"/>
</dbReference>
<dbReference type="PRINTS" id="PR00344">
    <property type="entry name" value="BCTRLSENSOR"/>
</dbReference>
<accession>A0A517PM77</accession>
<keyword evidence="5 14" id="KW-0808">Transferase</keyword>
<dbReference type="EMBL" id="CP036266">
    <property type="protein sequence ID" value="QDT20482.1"/>
    <property type="molecule type" value="Genomic_DNA"/>
</dbReference>
<evidence type="ECO:0000259" key="13">
    <source>
        <dbReference type="PROSITE" id="PS50885"/>
    </source>
</evidence>
<evidence type="ECO:0000313" key="14">
    <source>
        <dbReference type="EMBL" id="QDT20482.1"/>
    </source>
</evidence>
<dbReference type="SMART" id="SM00387">
    <property type="entry name" value="HATPase_c"/>
    <property type="match status" value="1"/>
</dbReference>
<sequence length="466" mass="51718">MKLTTRVSRFFLIALAVILVGNSLILYGVARTYLEHHFDEQLDALLHVLVAAAEVESDDVKFEATDHYVADETSSGNAFWLIVSGDGRVIAHSENYHAATGTAPQGHSEQPLIPDPEAYQQSGWRIVTHHLAAPDPKPVEERSSLEHAELTVIAASRLSPLQSTLFWLAVVLIVLPAFCWLIAALLGRRFCEQALKPIRQLADEVRQLDVRDPRARLDVPATADELEELGGAFNELLDQLFQEYEHQRRFAGNTAHQLRTPLTVMQGQVDVALRRPRSVEEYQETLASVSSASRSLNRTVDALLFLARPAGDEPIPDLQQVDLSAWLRAELNLWQQNDRGDDLVCESESGLICETSPALLGQILEILVSNAFKYSEPGTPVTVHAKRQGDRIELAVQDQGMGIAEEDRESIFEPFFRTRQARRQASPGTGLGLALAQHIATALRLELHCESRLGEGSRFVLSIPSR</sequence>
<dbReference type="InterPro" id="IPR013727">
    <property type="entry name" value="2CSK_N"/>
</dbReference>
<gene>
    <name evidence="14" type="primary">cusS_2</name>
    <name evidence="14" type="ORF">HG66A1_22680</name>
</gene>
<dbReference type="CDD" id="cd06225">
    <property type="entry name" value="HAMP"/>
    <property type="match status" value="1"/>
</dbReference>
<feature type="transmembrane region" description="Helical" evidence="11">
    <location>
        <begin position="165"/>
        <end position="186"/>
    </location>
</feature>
<keyword evidence="6 11" id="KW-0812">Transmembrane</keyword>
<proteinExistence type="predicted"/>
<dbReference type="PROSITE" id="PS50885">
    <property type="entry name" value="HAMP"/>
    <property type="match status" value="1"/>
</dbReference>
<dbReference type="InterPro" id="IPR003661">
    <property type="entry name" value="HisK_dim/P_dom"/>
</dbReference>
<dbReference type="OrthoDB" id="9786919at2"/>
<dbReference type="InterPro" id="IPR003660">
    <property type="entry name" value="HAMP_dom"/>
</dbReference>
<evidence type="ECO:0000313" key="15">
    <source>
        <dbReference type="Proteomes" id="UP000320421"/>
    </source>
</evidence>
<comment type="catalytic activity">
    <reaction evidence="1">
        <text>ATP + protein L-histidine = ADP + protein N-phospho-L-histidine.</text>
        <dbReference type="EC" id="2.7.13.3"/>
    </reaction>
</comment>
<evidence type="ECO:0000256" key="9">
    <source>
        <dbReference type="ARBA" id="ARBA00023012"/>
    </source>
</evidence>
<feature type="domain" description="Histidine kinase" evidence="12">
    <location>
        <begin position="253"/>
        <end position="466"/>
    </location>
</feature>
<keyword evidence="8 11" id="KW-1133">Transmembrane helix</keyword>
<dbReference type="SUPFAM" id="SSF47384">
    <property type="entry name" value="Homodimeric domain of signal transducing histidine kinase"/>
    <property type="match status" value="1"/>
</dbReference>
<keyword evidence="9" id="KW-0902">Two-component regulatory system</keyword>
<feature type="domain" description="HAMP" evidence="13">
    <location>
        <begin position="192"/>
        <end position="245"/>
    </location>
</feature>
<dbReference type="InterPro" id="IPR050428">
    <property type="entry name" value="TCS_sensor_his_kinase"/>
</dbReference>
<evidence type="ECO:0000256" key="10">
    <source>
        <dbReference type="ARBA" id="ARBA00023136"/>
    </source>
</evidence>